<dbReference type="PROSITE" id="PS50222">
    <property type="entry name" value="EF_HAND_2"/>
    <property type="match status" value="2"/>
</dbReference>
<sequence>MIAQVDKDGDGGISFSEFLEMNQRFRHHHHTQRGSAPGSNPNISSSLSNNSVEERARIAFNAYDRNRAGYITKAKFKKTSKSMTEAQIDAVFEKYDRNGDGRLSFEEFKGLMTSNQRQNEEKS</sequence>
<evidence type="ECO:0000259" key="5">
    <source>
        <dbReference type="PROSITE" id="PS50222"/>
    </source>
</evidence>
<evidence type="ECO:0000256" key="2">
    <source>
        <dbReference type="ARBA" id="ARBA00022737"/>
    </source>
</evidence>
<dbReference type="AlphaFoldDB" id="A0A7T8KF59"/>
<organism evidence="6 7">
    <name type="scientific">Caligus rogercresseyi</name>
    <name type="common">Sea louse</name>
    <dbReference type="NCBI Taxonomy" id="217165"/>
    <lineage>
        <taxon>Eukaryota</taxon>
        <taxon>Metazoa</taxon>
        <taxon>Ecdysozoa</taxon>
        <taxon>Arthropoda</taxon>
        <taxon>Crustacea</taxon>
        <taxon>Multicrustacea</taxon>
        <taxon>Hexanauplia</taxon>
        <taxon>Copepoda</taxon>
        <taxon>Siphonostomatoida</taxon>
        <taxon>Caligidae</taxon>
        <taxon>Caligus</taxon>
    </lineage>
</organism>
<dbReference type="InterPro" id="IPR039647">
    <property type="entry name" value="EF_hand_pair_protein_CML-like"/>
</dbReference>
<dbReference type="PANTHER" id="PTHR10891">
    <property type="entry name" value="EF-HAND CALCIUM-BINDING DOMAIN CONTAINING PROTEIN"/>
    <property type="match status" value="1"/>
</dbReference>
<evidence type="ECO:0000256" key="3">
    <source>
        <dbReference type="ARBA" id="ARBA00022837"/>
    </source>
</evidence>
<reference evidence="7" key="1">
    <citation type="submission" date="2021-01" db="EMBL/GenBank/DDBJ databases">
        <title>Caligus Genome Assembly.</title>
        <authorList>
            <person name="Gallardo-Escarate C."/>
        </authorList>
    </citation>
    <scope>NUCLEOTIDE SEQUENCE [LARGE SCALE GENOMIC DNA]</scope>
</reference>
<keyword evidence="1" id="KW-0479">Metal-binding</keyword>
<feature type="compositionally biased region" description="Low complexity" evidence="4">
    <location>
        <begin position="39"/>
        <end position="50"/>
    </location>
</feature>
<dbReference type="Proteomes" id="UP000595437">
    <property type="component" value="Chromosome 5"/>
</dbReference>
<evidence type="ECO:0000256" key="1">
    <source>
        <dbReference type="ARBA" id="ARBA00022723"/>
    </source>
</evidence>
<dbReference type="OrthoDB" id="191686at2759"/>
<accession>A0A7T8KF59</accession>
<dbReference type="Pfam" id="PF13202">
    <property type="entry name" value="EF-hand_5"/>
    <property type="match status" value="1"/>
</dbReference>
<keyword evidence="2" id="KW-0677">Repeat</keyword>
<dbReference type="GO" id="GO:0005509">
    <property type="term" value="F:calcium ion binding"/>
    <property type="evidence" value="ECO:0007669"/>
    <property type="project" value="InterPro"/>
</dbReference>
<dbReference type="SMART" id="SM00054">
    <property type="entry name" value="EFh"/>
    <property type="match status" value="3"/>
</dbReference>
<evidence type="ECO:0000256" key="4">
    <source>
        <dbReference type="SAM" id="MobiDB-lite"/>
    </source>
</evidence>
<dbReference type="Pfam" id="PF13499">
    <property type="entry name" value="EF-hand_7"/>
    <property type="match status" value="1"/>
</dbReference>
<dbReference type="CDD" id="cd00051">
    <property type="entry name" value="EFh"/>
    <property type="match status" value="1"/>
</dbReference>
<evidence type="ECO:0000313" key="6">
    <source>
        <dbReference type="EMBL" id="QQP54810.1"/>
    </source>
</evidence>
<keyword evidence="7" id="KW-1185">Reference proteome</keyword>
<name>A0A7T8KF59_CALRO</name>
<dbReference type="PROSITE" id="PS00018">
    <property type="entry name" value="EF_HAND_1"/>
    <property type="match status" value="1"/>
</dbReference>
<proteinExistence type="predicted"/>
<gene>
    <name evidence="6" type="ORF">FKW44_007769</name>
</gene>
<evidence type="ECO:0000313" key="7">
    <source>
        <dbReference type="Proteomes" id="UP000595437"/>
    </source>
</evidence>
<dbReference type="InterPro" id="IPR011992">
    <property type="entry name" value="EF-hand-dom_pair"/>
</dbReference>
<dbReference type="Gene3D" id="1.10.238.10">
    <property type="entry name" value="EF-hand"/>
    <property type="match status" value="2"/>
</dbReference>
<feature type="domain" description="EF-hand" evidence="5">
    <location>
        <begin position="1"/>
        <end position="28"/>
    </location>
</feature>
<protein>
    <submittedName>
        <fullName evidence="6">Calmodulin-related protein</fullName>
    </submittedName>
</protein>
<dbReference type="InterPro" id="IPR018247">
    <property type="entry name" value="EF_Hand_1_Ca_BS"/>
</dbReference>
<feature type="region of interest" description="Disordered" evidence="4">
    <location>
        <begin position="23"/>
        <end position="50"/>
    </location>
</feature>
<dbReference type="SUPFAM" id="SSF47473">
    <property type="entry name" value="EF-hand"/>
    <property type="match status" value="1"/>
</dbReference>
<dbReference type="InterPro" id="IPR002048">
    <property type="entry name" value="EF_hand_dom"/>
</dbReference>
<keyword evidence="3" id="KW-0106">Calcium</keyword>
<feature type="domain" description="EF-hand" evidence="5">
    <location>
        <begin position="83"/>
        <end position="118"/>
    </location>
</feature>
<dbReference type="EMBL" id="CP045894">
    <property type="protein sequence ID" value="QQP54810.1"/>
    <property type="molecule type" value="Genomic_DNA"/>
</dbReference>